<evidence type="ECO:0000313" key="1">
    <source>
        <dbReference type="EMBL" id="KAJ8674498.1"/>
    </source>
</evidence>
<accession>A0ACC2NTF4</accession>
<organism evidence="1 2">
    <name type="scientific">Eretmocerus hayati</name>
    <dbReference type="NCBI Taxonomy" id="131215"/>
    <lineage>
        <taxon>Eukaryota</taxon>
        <taxon>Metazoa</taxon>
        <taxon>Ecdysozoa</taxon>
        <taxon>Arthropoda</taxon>
        <taxon>Hexapoda</taxon>
        <taxon>Insecta</taxon>
        <taxon>Pterygota</taxon>
        <taxon>Neoptera</taxon>
        <taxon>Endopterygota</taxon>
        <taxon>Hymenoptera</taxon>
        <taxon>Apocrita</taxon>
        <taxon>Proctotrupomorpha</taxon>
        <taxon>Chalcidoidea</taxon>
        <taxon>Aphelinidae</taxon>
        <taxon>Aphelininae</taxon>
        <taxon>Eretmocerus</taxon>
    </lineage>
</organism>
<name>A0ACC2NTF4_9HYME</name>
<protein>
    <submittedName>
        <fullName evidence="1">Uncharacterized protein</fullName>
    </submittedName>
</protein>
<dbReference type="Proteomes" id="UP001239111">
    <property type="component" value="Chromosome 3"/>
</dbReference>
<sequence>MRRSPRHFNSRRNRVLKFGRNDLALHDPANFIHLISLSNILKRTLDVWRKDRVAHSFGKSFRGYELEIGYTDNSSASHLNSGHFTLKNKRKPRVPFLSYPNSCLYDAISLQTGIDPNELRRKVIRQLRKSRGRVSFSVSSCYDEVFRRGAKYKAESEERAKKILDASQKGKSHPYGKPGHPRGHVSRPRAKGPTESVENYSKNTWETGFLSGSDQDRIVHLCLKTVEAQELMELMNVLGAKAKKKTLEIPVHRLQMLEKDMPKAQNWSNGEKSSEPWKIRKVVLILRHSYEKYDVEDADVFITTVFPDNRGYFQK</sequence>
<dbReference type="EMBL" id="CM056743">
    <property type="protein sequence ID" value="KAJ8674498.1"/>
    <property type="molecule type" value="Genomic_DNA"/>
</dbReference>
<evidence type="ECO:0000313" key="2">
    <source>
        <dbReference type="Proteomes" id="UP001239111"/>
    </source>
</evidence>
<gene>
    <name evidence="1" type="ORF">QAD02_005760</name>
</gene>
<reference evidence="1" key="1">
    <citation type="submission" date="2023-04" db="EMBL/GenBank/DDBJ databases">
        <title>A chromosome-level genome assembly of the parasitoid wasp Eretmocerus hayati.</title>
        <authorList>
            <person name="Zhong Y."/>
            <person name="Liu S."/>
            <person name="Liu Y."/>
        </authorList>
    </citation>
    <scope>NUCLEOTIDE SEQUENCE</scope>
    <source>
        <strain evidence="1">ZJU_SS_LIU_2023</strain>
    </source>
</reference>
<keyword evidence="2" id="KW-1185">Reference proteome</keyword>
<comment type="caution">
    <text evidence="1">The sequence shown here is derived from an EMBL/GenBank/DDBJ whole genome shotgun (WGS) entry which is preliminary data.</text>
</comment>
<proteinExistence type="predicted"/>